<keyword evidence="2" id="KW-0378">Hydrolase</keyword>
<dbReference type="Pfam" id="PF00293">
    <property type="entry name" value="NUDIX"/>
    <property type="match status" value="1"/>
</dbReference>
<dbReference type="InterPro" id="IPR000086">
    <property type="entry name" value="NUDIX_hydrolase_dom"/>
</dbReference>
<sequence>MKEPRVRVAGILTDENGAILFVKHKKKVKEYWLLPGGGVDYGETFQESLKREFIEETNLEIEVENMVMIFESIDPKLSRHIINIIFVVKRVGGKLKVGDEEILKEVKFIKREDINDILLYPNIKEELIKNSYNKETEIKYLKNRWE</sequence>
<dbReference type="PANTHER" id="PTHR43046">
    <property type="entry name" value="GDP-MANNOSE MANNOSYL HYDROLASE"/>
    <property type="match status" value="1"/>
</dbReference>
<dbReference type="Gene3D" id="3.90.79.10">
    <property type="entry name" value="Nucleoside Triphosphate Pyrophosphohydrolase"/>
    <property type="match status" value="1"/>
</dbReference>
<dbReference type="AlphaFoldDB" id="A0AAU9D9C6"/>
<dbReference type="PANTHER" id="PTHR43046:SF14">
    <property type="entry name" value="MUTT_NUDIX FAMILY PROTEIN"/>
    <property type="match status" value="1"/>
</dbReference>
<evidence type="ECO:0000256" key="1">
    <source>
        <dbReference type="ARBA" id="ARBA00001946"/>
    </source>
</evidence>
<comment type="cofactor">
    <cofactor evidence="1">
        <name>Mg(2+)</name>
        <dbReference type="ChEBI" id="CHEBI:18420"/>
    </cofactor>
</comment>
<dbReference type="InterPro" id="IPR015797">
    <property type="entry name" value="NUDIX_hydrolase-like_dom_sf"/>
</dbReference>
<dbReference type="PROSITE" id="PS51462">
    <property type="entry name" value="NUDIX"/>
    <property type="match status" value="1"/>
</dbReference>
<feature type="domain" description="Nudix hydrolase" evidence="3">
    <location>
        <begin position="4"/>
        <end position="133"/>
    </location>
</feature>
<reference evidence="4 5" key="1">
    <citation type="submission" date="2022-11" db="EMBL/GenBank/DDBJ databases">
        <title>Haliovirga abyssi gen. nov., sp. nov., a mesophilic fermentative bacterium isolated from the Iheya North hydrothermal field and the proposal of Haliovirgaceae fam. nov.</title>
        <authorList>
            <person name="Miyazaki U."/>
            <person name="Tame A."/>
            <person name="Miyazaki J."/>
            <person name="Takai K."/>
            <person name="Sawayama S."/>
            <person name="Kitajima M."/>
            <person name="Okamoto A."/>
            <person name="Nakagawa S."/>
        </authorList>
    </citation>
    <scope>NUCLEOTIDE SEQUENCE [LARGE SCALE GENOMIC DNA]</scope>
    <source>
        <strain evidence="4 5">IC12</strain>
    </source>
</reference>
<evidence type="ECO:0000313" key="4">
    <source>
        <dbReference type="EMBL" id="BDU50196.1"/>
    </source>
</evidence>
<organism evidence="4 5">
    <name type="scientific">Haliovirga abyssi</name>
    <dbReference type="NCBI Taxonomy" id="2996794"/>
    <lineage>
        <taxon>Bacteria</taxon>
        <taxon>Fusobacteriati</taxon>
        <taxon>Fusobacteriota</taxon>
        <taxon>Fusobacteriia</taxon>
        <taxon>Fusobacteriales</taxon>
        <taxon>Haliovirgaceae</taxon>
        <taxon>Haliovirga</taxon>
    </lineage>
</organism>
<dbReference type="GO" id="GO:0016787">
    <property type="term" value="F:hydrolase activity"/>
    <property type="evidence" value="ECO:0007669"/>
    <property type="project" value="UniProtKB-KW"/>
</dbReference>
<proteinExistence type="predicted"/>
<accession>A0AAU9D9C6</accession>
<dbReference type="InterPro" id="IPR020476">
    <property type="entry name" value="Nudix_hydrolase"/>
</dbReference>
<evidence type="ECO:0000259" key="3">
    <source>
        <dbReference type="PROSITE" id="PS51462"/>
    </source>
</evidence>
<gene>
    <name evidence="4" type="ORF">HLVA_07650</name>
</gene>
<dbReference type="RefSeq" id="WP_307905128.1">
    <property type="nucleotide sequence ID" value="NZ_AP027059.1"/>
</dbReference>
<evidence type="ECO:0000313" key="5">
    <source>
        <dbReference type="Proteomes" id="UP001321582"/>
    </source>
</evidence>
<dbReference type="PRINTS" id="PR00502">
    <property type="entry name" value="NUDIXFAMILY"/>
</dbReference>
<dbReference type="KEGG" id="haby:HLVA_07650"/>
<keyword evidence="5" id="KW-1185">Reference proteome</keyword>
<evidence type="ECO:0000256" key="2">
    <source>
        <dbReference type="ARBA" id="ARBA00022801"/>
    </source>
</evidence>
<dbReference type="SUPFAM" id="SSF55811">
    <property type="entry name" value="Nudix"/>
    <property type="match status" value="1"/>
</dbReference>
<dbReference type="Proteomes" id="UP001321582">
    <property type="component" value="Chromosome"/>
</dbReference>
<name>A0AAU9D9C6_9FUSO</name>
<dbReference type="EMBL" id="AP027059">
    <property type="protein sequence ID" value="BDU50196.1"/>
    <property type="molecule type" value="Genomic_DNA"/>
</dbReference>
<protein>
    <recommendedName>
        <fullName evidence="3">Nudix hydrolase domain-containing protein</fullName>
    </recommendedName>
</protein>